<dbReference type="PANTHER" id="PTHR11136:SF0">
    <property type="entry name" value="DIHYDROFOLATE SYNTHETASE-RELATED"/>
    <property type="match status" value="1"/>
</dbReference>
<dbReference type="EC" id="6.3.2.17" evidence="2"/>
<dbReference type="RefSeq" id="WP_013727906.1">
    <property type="nucleotide sequence ID" value="NZ_AZDM01000001.1"/>
</dbReference>
<dbReference type="AlphaFoldDB" id="A0A4R5NL90"/>
<dbReference type="InterPro" id="IPR036615">
    <property type="entry name" value="Mur_ligase_C_dom_sf"/>
</dbReference>
<dbReference type="EMBL" id="PUFP01000066">
    <property type="protein sequence ID" value="TDG75308.1"/>
    <property type="molecule type" value="Genomic_DNA"/>
</dbReference>
<evidence type="ECO:0000313" key="14">
    <source>
        <dbReference type="Proteomes" id="UP000295181"/>
    </source>
</evidence>
<sequence length="438" mass="48726">MNDDLTSHFAEFLYNQGDRIGLLKQVLRQLGNPDADYPIIHICGTNGKGSTATMIAAILQQMGKRVGLFTSPFIGDVTNSIQINRQAIQTDQFDKYLNRLKQLMTSFGDGQQELSEFEAMFVAAMQYFSDQQVDYVVLECGLGGELDATNAVKTTMYSIFTKIGMDHIGILGNTIEEIATTKSKIIRPGNTTIVAPNQRPEVLAVLKGEASHKAANFLDANTVQIDRQSTKATHFVYQVGHQSGHFQFGLPGDYQLENVRTVLLWLDDFQKKQHLSLDASQLLTQALGKLDVPGRFETIHAQPTIIIDGAHNVDAITAFAESVKHSFSSQSKMIITGFLKDKDYVDNVRLLAEIPNATFKLTQPANPERKLDERRLQTVFQNITGKIYPIFSDPIAALKASLKESANHPDQLILVVGSFYLINPIRDYLIKTRSNSND</sequence>
<gene>
    <name evidence="13" type="ORF">C5L32_002382</name>
</gene>
<evidence type="ECO:0000256" key="1">
    <source>
        <dbReference type="ARBA" id="ARBA00008276"/>
    </source>
</evidence>
<dbReference type="PANTHER" id="PTHR11136">
    <property type="entry name" value="FOLYLPOLYGLUTAMATE SYNTHASE-RELATED"/>
    <property type="match status" value="1"/>
</dbReference>
<dbReference type="GO" id="GO:0004326">
    <property type="term" value="F:tetrahydrofolylpolyglutamate synthase activity"/>
    <property type="evidence" value="ECO:0007669"/>
    <property type="project" value="UniProtKB-EC"/>
</dbReference>
<dbReference type="InterPro" id="IPR036565">
    <property type="entry name" value="Mur-like_cat_sf"/>
</dbReference>
<evidence type="ECO:0000256" key="6">
    <source>
        <dbReference type="ARBA" id="ARBA00022840"/>
    </source>
</evidence>
<evidence type="ECO:0000256" key="10">
    <source>
        <dbReference type="PIRNR" id="PIRNR001563"/>
    </source>
</evidence>
<keyword evidence="6 10" id="KW-0067">ATP-binding</keyword>
<comment type="catalytic activity">
    <reaction evidence="9">
        <text>(6S)-5,6,7,8-tetrahydrofolyl-(gamma-L-Glu)(n) + L-glutamate + ATP = (6S)-5,6,7,8-tetrahydrofolyl-(gamma-L-Glu)(n+1) + ADP + phosphate + H(+)</text>
        <dbReference type="Rhea" id="RHEA:10580"/>
        <dbReference type="Rhea" id="RHEA-COMP:14738"/>
        <dbReference type="Rhea" id="RHEA-COMP:14740"/>
        <dbReference type="ChEBI" id="CHEBI:15378"/>
        <dbReference type="ChEBI" id="CHEBI:29985"/>
        <dbReference type="ChEBI" id="CHEBI:30616"/>
        <dbReference type="ChEBI" id="CHEBI:43474"/>
        <dbReference type="ChEBI" id="CHEBI:141005"/>
        <dbReference type="ChEBI" id="CHEBI:456216"/>
        <dbReference type="EC" id="6.3.2.17"/>
    </reaction>
</comment>
<evidence type="ECO:0000256" key="5">
    <source>
        <dbReference type="ARBA" id="ARBA00022741"/>
    </source>
</evidence>
<proteinExistence type="inferred from homology"/>
<dbReference type="InterPro" id="IPR013221">
    <property type="entry name" value="Mur_ligase_cen"/>
</dbReference>
<dbReference type="GeneID" id="72462170"/>
<evidence type="ECO:0000256" key="8">
    <source>
        <dbReference type="ARBA" id="ARBA00030592"/>
    </source>
</evidence>
<evidence type="ECO:0000256" key="7">
    <source>
        <dbReference type="ARBA" id="ARBA00022842"/>
    </source>
</evidence>
<dbReference type="InterPro" id="IPR001645">
    <property type="entry name" value="Folylpolyglutamate_synth"/>
</dbReference>
<dbReference type="PIRSF" id="PIRSF001563">
    <property type="entry name" value="Folylpolyglu_synth"/>
    <property type="match status" value="1"/>
</dbReference>
<dbReference type="GO" id="GO:0046872">
    <property type="term" value="F:metal ion binding"/>
    <property type="evidence" value="ECO:0007669"/>
    <property type="project" value="UniProtKB-KW"/>
</dbReference>
<name>A0A4R5NL90_LENBU</name>
<evidence type="ECO:0000259" key="11">
    <source>
        <dbReference type="Pfam" id="PF02875"/>
    </source>
</evidence>
<dbReference type="NCBIfam" id="TIGR01499">
    <property type="entry name" value="folC"/>
    <property type="match status" value="1"/>
</dbReference>
<dbReference type="GO" id="GO:0005737">
    <property type="term" value="C:cytoplasm"/>
    <property type="evidence" value="ECO:0007669"/>
    <property type="project" value="TreeGrafter"/>
</dbReference>
<dbReference type="Proteomes" id="UP000295181">
    <property type="component" value="Unassembled WGS sequence"/>
</dbReference>
<organism evidence="13 14">
    <name type="scientific">Lentilactobacillus buchneri DSM 20057</name>
    <dbReference type="NCBI Taxonomy" id="1423728"/>
    <lineage>
        <taxon>Bacteria</taxon>
        <taxon>Bacillati</taxon>
        <taxon>Bacillota</taxon>
        <taxon>Bacilli</taxon>
        <taxon>Lactobacillales</taxon>
        <taxon>Lactobacillaceae</taxon>
        <taxon>Lentilactobacillus</taxon>
    </lineage>
</organism>
<protein>
    <recommendedName>
        <fullName evidence="2">tetrahydrofolate synthase</fullName>
        <ecNumber evidence="2">6.3.2.17</ecNumber>
    </recommendedName>
    <alternativeName>
        <fullName evidence="8">Tetrahydrofolylpolyglutamate synthase</fullName>
    </alternativeName>
</protein>
<keyword evidence="4" id="KW-0479">Metal-binding</keyword>
<comment type="similarity">
    <text evidence="1 10">Belongs to the folylpolyglutamate synthase family.</text>
</comment>
<reference evidence="13 14" key="1">
    <citation type="journal article" date="2019" name="Appl. Microbiol. Biotechnol.">
        <title>Uncovering carbohydrate metabolism through a genotype-phenotype association study of 56 lactic acid bacteria genomes.</title>
        <authorList>
            <person name="Buron-Moles G."/>
            <person name="Chailyan A."/>
            <person name="Dolejs I."/>
            <person name="Forster J."/>
            <person name="Miks M.H."/>
        </authorList>
    </citation>
    <scope>NUCLEOTIDE SEQUENCE [LARGE SCALE GENOMIC DNA]</scope>
    <source>
        <strain evidence="13 14">ATCC 4005</strain>
    </source>
</reference>
<keyword evidence="7" id="KW-0460">Magnesium</keyword>
<dbReference type="SUPFAM" id="SSF53244">
    <property type="entry name" value="MurD-like peptide ligases, peptide-binding domain"/>
    <property type="match status" value="1"/>
</dbReference>
<feature type="domain" description="Mur ligase central" evidence="12">
    <location>
        <begin position="42"/>
        <end position="262"/>
    </location>
</feature>
<dbReference type="Pfam" id="PF08245">
    <property type="entry name" value="Mur_ligase_M"/>
    <property type="match status" value="1"/>
</dbReference>
<evidence type="ECO:0000256" key="9">
    <source>
        <dbReference type="ARBA" id="ARBA00047493"/>
    </source>
</evidence>
<dbReference type="GO" id="GO:0005524">
    <property type="term" value="F:ATP binding"/>
    <property type="evidence" value="ECO:0007669"/>
    <property type="project" value="UniProtKB-KW"/>
</dbReference>
<evidence type="ECO:0000256" key="3">
    <source>
        <dbReference type="ARBA" id="ARBA00022598"/>
    </source>
</evidence>
<feature type="domain" description="Mur ligase C-terminal" evidence="11">
    <location>
        <begin position="294"/>
        <end position="419"/>
    </location>
</feature>
<keyword evidence="3 10" id="KW-0436">Ligase</keyword>
<evidence type="ECO:0000259" key="12">
    <source>
        <dbReference type="Pfam" id="PF08245"/>
    </source>
</evidence>
<dbReference type="GO" id="GO:0008841">
    <property type="term" value="F:dihydrofolate synthase activity"/>
    <property type="evidence" value="ECO:0007669"/>
    <property type="project" value="TreeGrafter"/>
</dbReference>
<dbReference type="InterPro" id="IPR004101">
    <property type="entry name" value="Mur_ligase_C"/>
</dbReference>
<evidence type="ECO:0000256" key="2">
    <source>
        <dbReference type="ARBA" id="ARBA00013025"/>
    </source>
</evidence>
<keyword evidence="5 10" id="KW-0547">Nucleotide-binding</keyword>
<comment type="caution">
    <text evidence="13">The sequence shown here is derived from an EMBL/GenBank/DDBJ whole genome shotgun (WGS) entry which is preliminary data.</text>
</comment>
<dbReference type="Pfam" id="PF02875">
    <property type="entry name" value="Mur_ligase_C"/>
    <property type="match status" value="1"/>
</dbReference>
<dbReference type="SUPFAM" id="SSF53623">
    <property type="entry name" value="MurD-like peptide ligases, catalytic domain"/>
    <property type="match status" value="1"/>
</dbReference>
<dbReference type="Gene3D" id="3.90.190.20">
    <property type="entry name" value="Mur ligase, C-terminal domain"/>
    <property type="match status" value="1"/>
</dbReference>
<dbReference type="Gene3D" id="3.40.1190.10">
    <property type="entry name" value="Mur-like, catalytic domain"/>
    <property type="match status" value="1"/>
</dbReference>
<evidence type="ECO:0000256" key="4">
    <source>
        <dbReference type="ARBA" id="ARBA00022723"/>
    </source>
</evidence>
<accession>A0A4R5NL90</accession>
<evidence type="ECO:0000313" key="13">
    <source>
        <dbReference type="EMBL" id="TDG75308.1"/>
    </source>
</evidence>